<gene>
    <name evidence="1" type="ORF">Dsin_032067</name>
</gene>
<dbReference type="AlphaFoldDB" id="A0AAD9ZMJ1"/>
<evidence type="ECO:0000313" key="1">
    <source>
        <dbReference type="EMBL" id="KAK3184781.1"/>
    </source>
</evidence>
<organism evidence="1 2">
    <name type="scientific">Dipteronia sinensis</name>
    <dbReference type="NCBI Taxonomy" id="43782"/>
    <lineage>
        <taxon>Eukaryota</taxon>
        <taxon>Viridiplantae</taxon>
        <taxon>Streptophyta</taxon>
        <taxon>Embryophyta</taxon>
        <taxon>Tracheophyta</taxon>
        <taxon>Spermatophyta</taxon>
        <taxon>Magnoliopsida</taxon>
        <taxon>eudicotyledons</taxon>
        <taxon>Gunneridae</taxon>
        <taxon>Pentapetalae</taxon>
        <taxon>rosids</taxon>
        <taxon>malvids</taxon>
        <taxon>Sapindales</taxon>
        <taxon>Sapindaceae</taxon>
        <taxon>Hippocastanoideae</taxon>
        <taxon>Acereae</taxon>
        <taxon>Dipteronia</taxon>
    </lineage>
</organism>
<comment type="caution">
    <text evidence="1">The sequence shown here is derived from an EMBL/GenBank/DDBJ whole genome shotgun (WGS) entry which is preliminary data.</text>
</comment>
<dbReference type="EMBL" id="JANJYJ010000010">
    <property type="protein sequence ID" value="KAK3184781.1"/>
    <property type="molecule type" value="Genomic_DNA"/>
</dbReference>
<protein>
    <submittedName>
        <fullName evidence="1">Uncharacterized protein</fullName>
    </submittedName>
</protein>
<evidence type="ECO:0000313" key="2">
    <source>
        <dbReference type="Proteomes" id="UP001281410"/>
    </source>
</evidence>
<accession>A0AAD9ZMJ1</accession>
<name>A0AAD9ZMJ1_9ROSI</name>
<proteinExistence type="predicted"/>
<dbReference type="Proteomes" id="UP001281410">
    <property type="component" value="Unassembled WGS sequence"/>
</dbReference>
<sequence>MNKPNVWAVETPSLFLLAWISFQNTSIKFYFRDSENHIELKLPCSDNERFWEGAKHHAPKLSALG</sequence>
<keyword evidence="2" id="KW-1185">Reference proteome</keyword>
<reference evidence="1" key="1">
    <citation type="journal article" date="2023" name="Plant J.">
        <title>Genome sequences and population genomics provide insights into the demographic history, inbreeding, and mutation load of two 'living fossil' tree species of Dipteronia.</title>
        <authorList>
            <person name="Feng Y."/>
            <person name="Comes H.P."/>
            <person name="Chen J."/>
            <person name="Zhu S."/>
            <person name="Lu R."/>
            <person name="Zhang X."/>
            <person name="Li P."/>
            <person name="Qiu J."/>
            <person name="Olsen K.M."/>
            <person name="Qiu Y."/>
        </authorList>
    </citation>
    <scope>NUCLEOTIDE SEQUENCE</scope>
    <source>
        <strain evidence="1">NBL</strain>
    </source>
</reference>